<dbReference type="GO" id="GO:0008270">
    <property type="term" value="F:zinc ion binding"/>
    <property type="evidence" value="ECO:0007669"/>
    <property type="project" value="UniProtKB-UniRule"/>
</dbReference>
<dbReference type="GO" id="GO:0006508">
    <property type="term" value="P:proteolysis"/>
    <property type="evidence" value="ECO:0007669"/>
    <property type="project" value="UniProtKB-KW"/>
</dbReference>
<dbReference type="Proteomes" id="UP000218785">
    <property type="component" value="Chromosome"/>
</dbReference>
<keyword evidence="4 12" id="KW-0645">Protease</keyword>
<evidence type="ECO:0000256" key="6">
    <source>
        <dbReference type="ARBA" id="ARBA00022723"/>
    </source>
</evidence>
<reference evidence="14 15" key="1">
    <citation type="submission" date="2017-06" db="EMBL/GenBank/DDBJ databases">
        <title>Genome sequencing of cyanobaciteial culture collection at National Institute for Environmental Studies (NIES).</title>
        <authorList>
            <person name="Hirose Y."/>
            <person name="Shimura Y."/>
            <person name="Fujisawa T."/>
            <person name="Nakamura Y."/>
            <person name="Kawachi M."/>
        </authorList>
    </citation>
    <scope>NUCLEOTIDE SEQUENCE [LARGE SCALE GENOMIC DNA]</scope>
    <source>
        <strain evidence="14 15">NIES-37</strain>
    </source>
</reference>
<dbReference type="PANTHER" id="PTHR43221">
    <property type="entry name" value="PROTEASE HTPX"/>
    <property type="match status" value="1"/>
</dbReference>
<dbReference type="GO" id="GO:0005886">
    <property type="term" value="C:plasma membrane"/>
    <property type="evidence" value="ECO:0007669"/>
    <property type="project" value="UniProtKB-SubCell"/>
</dbReference>
<proteinExistence type="inferred from homology"/>
<dbReference type="CDD" id="cd07336">
    <property type="entry name" value="M48B_HtpX_like"/>
    <property type="match status" value="1"/>
</dbReference>
<dbReference type="EC" id="3.4.24.-" evidence="12"/>
<protein>
    <recommendedName>
        <fullName evidence="12">Protease HtpX homolog</fullName>
        <ecNumber evidence="12">3.4.24.-</ecNumber>
    </recommendedName>
</protein>
<feature type="transmembrane region" description="Helical" evidence="12">
    <location>
        <begin position="7"/>
        <end position="26"/>
    </location>
</feature>
<evidence type="ECO:0000256" key="10">
    <source>
        <dbReference type="ARBA" id="ARBA00023049"/>
    </source>
</evidence>
<dbReference type="PANTHER" id="PTHR43221:SF1">
    <property type="entry name" value="PROTEASE HTPX"/>
    <property type="match status" value="1"/>
</dbReference>
<keyword evidence="8 12" id="KW-0862">Zinc</keyword>
<keyword evidence="10 12" id="KW-0482">Metalloprotease</keyword>
<keyword evidence="5 12" id="KW-0812">Transmembrane</keyword>
<dbReference type="GO" id="GO:0004222">
    <property type="term" value="F:metalloendopeptidase activity"/>
    <property type="evidence" value="ECO:0007669"/>
    <property type="project" value="UniProtKB-UniRule"/>
</dbReference>
<dbReference type="Gene3D" id="3.30.2010.10">
    <property type="entry name" value="Metalloproteases ('zincins'), catalytic domain"/>
    <property type="match status" value="1"/>
</dbReference>
<dbReference type="InterPro" id="IPR022919">
    <property type="entry name" value="Pept_M48_protease_HtpX"/>
</dbReference>
<comment type="cofactor">
    <cofactor evidence="12">
        <name>Zn(2+)</name>
        <dbReference type="ChEBI" id="CHEBI:29105"/>
    </cofactor>
    <text evidence="12">Binds 1 zinc ion per subunit.</text>
</comment>
<keyword evidence="6 12" id="KW-0479">Metal-binding</keyword>
<comment type="subcellular location">
    <subcellularLocation>
        <location evidence="1 12">Cell membrane</location>
        <topology evidence="1 12">Multi-pass membrane protein</topology>
    </subcellularLocation>
</comment>
<dbReference type="InterPro" id="IPR050083">
    <property type="entry name" value="HtpX_protease"/>
</dbReference>
<keyword evidence="7 12" id="KW-0378">Hydrolase</keyword>
<sequence length="289" mass="30914">MGNQFKTLVLLATLSGLLIAISYWIIGGSTGLIIGIGLAAVTNLFSWYQSDKIALAVYRAQPVSEAEAPKLYRMVQKLSQRANIPMPGVYIVPSQTANAFATGRDPEHAAVAVTEGILQILPEDELEGVIAHELTHIINRDTLTQAVAATIAGAISFLAQMVSYSLWFGGGSRDDDRGGNPLGVLLTVLLAPLAATIIQLGISRTREFSADAGAGKLTGNPRALARALQRLEATARQLPLDANPAFEPLLIINPISGKFLGNLFSSHPSTEDRVEQLLKLEQQLTTTTY</sequence>
<feature type="transmembrane region" description="Helical" evidence="12">
    <location>
        <begin position="32"/>
        <end position="49"/>
    </location>
</feature>
<feature type="transmembrane region" description="Helical" evidence="12">
    <location>
        <begin position="182"/>
        <end position="202"/>
    </location>
</feature>
<evidence type="ECO:0000256" key="8">
    <source>
        <dbReference type="ARBA" id="ARBA00022833"/>
    </source>
</evidence>
<name>A0A1Z4N4Y1_9CYAN</name>
<dbReference type="EMBL" id="AP018248">
    <property type="protein sequence ID" value="BAZ00778.1"/>
    <property type="molecule type" value="Genomic_DNA"/>
</dbReference>
<organism evidence="14 15">
    <name type="scientific">Tolypothrix tenuis PCC 7101</name>
    <dbReference type="NCBI Taxonomy" id="231146"/>
    <lineage>
        <taxon>Bacteria</taxon>
        <taxon>Bacillati</taxon>
        <taxon>Cyanobacteriota</taxon>
        <taxon>Cyanophyceae</taxon>
        <taxon>Nostocales</taxon>
        <taxon>Tolypothrichaceae</taxon>
        <taxon>Tolypothrix</taxon>
    </lineage>
</organism>
<dbReference type="Pfam" id="PF01435">
    <property type="entry name" value="Peptidase_M48"/>
    <property type="match status" value="1"/>
</dbReference>
<keyword evidence="15" id="KW-1185">Reference proteome</keyword>
<feature type="binding site" evidence="12">
    <location>
        <position position="132"/>
    </location>
    <ligand>
        <name>Zn(2+)</name>
        <dbReference type="ChEBI" id="CHEBI:29105"/>
        <note>catalytic</note>
    </ligand>
</feature>
<evidence type="ECO:0000313" key="14">
    <source>
        <dbReference type="EMBL" id="BAZ00778.1"/>
    </source>
</evidence>
<evidence type="ECO:0000256" key="5">
    <source>
        <dbReference type="ARBA" id="ARBA00022692"/>
    </source>
</evidence>
<accession>A0A1Z4N4Y1</accession>
<comment type="similarity">
    <text evidence="2 12">Belongs to the peptidase M48B family.</text>
</comment>
<evidence type="ECO:0000256" key="12">
    <source>
        <dbReference type="HAMAP-Rule" id="MF_00188"/>
    </source>
</evidence>
<keyword evidence="11 12" id="KW-0472">Membrane</keyword>
<keyword evidence="3 12" id="KW-1003">Cell membrane</keyword>
<dbReference type="RefSeq" id="WP_096579918.1">
    <property type="nucleotide sequence ID" value="NZ_CAWNJS010000001.1"/>
</dbReference>
<evidence type="ECO:0000256" key="4">
    <source>
        <dbReference type="ARBA" id="ARBA00022670"/>
    </source>
</evidence>
<dbReference type="KEGG" id="ttq:NIES37_47740"/>
<evidence type="ECO:0000313" key="15">
    <source>
        <dbReference type="Proteomes" id="UP000218785"/>
    </source>
</evidence>
<dbReference type="AlphaFoldDB" id="A0A1Z4N4Y1"/>
<evidence type="ECO:0000256" key="3">
    <source>
        <dbReference type="ARBA" id="ARBA00022475"/>
    </source>
</evidence>
<feature type="domain" description="Peptidase M48" evidence="13">
    <location>
        <begin position="66"/>
        <end position="279"/>
    </location>
</feature>
<dbReference type="HAMAP" id="MF_00188">
    <property type="entry name" value="Pept_M48_protease_HtpX"/>
    <property type="match status" value="1"/>
</dbReference>
<keyword evidence="9 12" id="KW-1133">Transmembrane helix</keyword>
<evidence type="ECO:0000256" key="11">
    <source>
        <dbReference type="ARBA" id="ARBA00023136"/>
    </source>
</evidence>
<evidence type="ECO:0000256" key="2">
    <source>
        <dbReference type="ARBA" id="ARBA00009779"/>
    </source>
</evidence>
<evidence type="ECO:0000256" key="9">
    <source>
        <dbReference type="ARBA" id="ARBA00022989"/>
    </source>
</evidence>
<evidence type="ECO:0000259" key="13">
    <source>
        <dbReference type="Pfam" id="PF01435"/>
    </source>
</evidence>
<feature type="binding site" evidence="12">
    <location>
        <position position="136"/>
    </location>
    <ligand>
        <name>Zn(2+)</name>
        <dbReference type="ChEBI" id="CHEBI:29105"/>
        <note>catalytic</note>
    </ligand>
</feature>
<evidence type="ECO:0000256" key="7">
    <source>
        <dbReference type="ARBA" id="ARBA00022801"/>
    </source>
</evidence>
<feature type="binding site" evidence="12">
    <location>
        <position position="207"/>
    </location>
    <ligand>
        <name>Zn(2+)</name>
        <dbReference type="ChEBI" id="CHEBI:29105"/>
        <note>catalytic</note>
    </ligand>
</feature>
<feature type="active site" evidence="12">
    <location>
        <position position="133"/>
    </location>
</feature>
<gene>
    <name evidence="12" type="primary">htpX</name>
    <name evidence="14" type="ORF">NIES37_47740</name>
</gene>
<feature type="transmembrane region" description="Helical" evidence="12">
    <location>
        <begin position="146"/>
        <end position="170"/>
    </location>
</feature>
<dbReference type="InterPro" id="IPR001915">
    <property type="entry name" value="Peptidase_M48"/>
</dbReference>
<evidence type="ECO:0000256" key="1">
    <source>
        <dbReference type="ARBA" id="ARBA00004651"/>
    </source>
</evidence>